<name>A0A1B1RZB4_9BACL</name>
<dbReference type="Pfam" id="PF03806">
    <property type="entry name" value="ABG_transport"/>
    <property type="match status" value="1"/>
</dbReference>
<dbReference type="PANTHER" id="PTHR30282">
    <property type="entry name" value="P-AMINOBENZOYL GLUTAMATE TRANSPORTER"/>
    <property type="match status" value="1"/>
</dbReference>
<keyword evidence="1" id="KW-0472">Membrane</keyword>
<feature type="transmembrane region" description="Helical" evidence="1">
    <location>
        <begin position="340"/>
        <end position="359"/>
    </location>
</feature>
<feature type="transmembrane region" description="Helical" evidence="1">
    <location>
        <begin position="260"/>
        <end position="280"/>
    </location>
</feature>
<dbReference type="RefSeq" id="WP_049694900.1">
    <property type="nucleotide sequence ID" value="NZ_CP016540.2"/>
</dbReference>
<dbReference type="KEGG" id="pll:I858_004365"/>
<feature type="transmembrane region" description="Helical" evidence="1">
    <location>
        <begin position="212"/>
        <end position="234"/>
    </location>
</feature>
<feature type="transmembrane region" description="Helical" evidence="1">
    <location>
        <begin position="123"/>
        <end position="146"/>
    </location>
</feature>
<keyword evidence="3" id="KW-1185">Reference proteome</keyword>
<feature type="transmembrane region" description="Helical" evidence="1">
    <location>
        <begin position="300"/>
        <end position="319"/>
    </location>
</feature>
<feature type="transmembrane region" description="Helical" evidence="1">
    <location>
        <begin position="437"/>
        <end position="455"/>
    </location>
</feature>
<keyword evidence="1" id="KW-1133">Transmembrane helix</keyword>
<feature type="transmembrane region" description="Helical" evidence="1">
    <location>
        <begin position="28"/>
        <end position="53"/>
    </location>
</feature>
<evidence type="ECO:0000313" key="3">
    <source>
        <dbReference type="Proteomes" id="UP000053354"/>
    </source>
</evidence>
<dbReference type="InterPro" id="IPR004697">
    <property type="entry name" value="AbgT"/>
</dbReference>
<proteinExistence type="predicted"/>
<dbReference type="Proteomes" id="UP000053354">
    <property type="component" value="Chromosome"/>
</dbReference>
<dbReference type="GO" id="GO:0015558">
    <property type="term" value="F:secondary active p-aminobenzoyl-glutamate transmembrane transporter activity"/>
    <property type="evidence" value="ECO:0007669"/>
    <property type="project" value="InterPro"/>
</dbReference>
<feature type="transmembrane region" description="Helical" evidence="1">
    <location>
        <begin position="83"/>
        <end position="102"/>
    </location>
</feature>
<feature type="transmembrane region" description="Helical" evidence="1">
    <location>
        <begin position="406"/>
        <end position="425"/>
    </location>
</feature>
<feature type="transmembrane region" description="Helical" evidence="1">
    <location>
        <begin position="467"/>
        <end position="491"/>
    </location>
</feature>
<dbReference type="PANTHER" id="PTHR30282:SF0">
    <property type="entry name" value="P-AMINOBENZOYL-GLUTAMATE TRANSPORT PROTEIN"/>
    <property type="match status" value="1"/>
</dbReference>
<sequence length="504" mass="54473">MTSPVEQQDKKGFLNFIEKWGNRLPDPFFIFVYLAVFVVLLSWLVSAFGTTVIHPGTAEELPIRSIVSGEGIRYILAETINNFTGFAPLGLVLVMMLGIGLAERVGLMETAIKKSILNAPKSLITYAVIFTGIMGNLASDAAFILVPPLAAMVFVSVGRHPLAGLAAGFAGTGAGFTANMLITGTDALLSGISTEAARTIDKTFVVTPVDNWYFMSASVIVMAIVGAIITERLIEPRLGEYAGRTDKSFDPVTKQENKGLLNALIAGAVYIGLIALLLFFPDSPVRNEDGGIIPSPFLSGIVPIILFFFITIAVAYGVTVKKITNSKDIPAFMGDAIKDMSGYIVLIFAAAQFINYFNWSNLGIWLAVNSAEFLTSINMTGLPVMVSFSVLAALLNLLIFSGSAQWALMAPIFIPMFMLLDYHPAFVQLAFRIADSSTNIITPLNPYILIVLAFMREYDKKAGLGTLISLMLPYSLIFFGVWLIMMIIFALTGLPIGPGIGLRI</sequence>
<dbReference type="AlphaFoldDB" id="A0A1B1RZB4"/>
<protein>
    <submittedName>
        <fullName evidence="2">p-aminobenzoyl-glutamate transporter</fullName>
    </submittedName>
</protein>
<dbReference type="EMBL" id="CP016540">
    <property type="protein sequence ID" value="ANU26265.1"/>
    <property type="molecule type" value="Genomic_DNA"/>
</dbReference>
<evidence type="ECO:0000256" key="1">
    <source>
        <dbReference type="SAM" id="Phobius"/>
    </source>
</evidence>
<dbReference type="STRING" id="1302659.I858_004365"/>
<feature type="transmembrane region" description="Helical" evidence="1">
    <location>
        <begin position="379"/>
        <end position="399"/>
    </location>
</feature>
<dbReference type="OrthoDB" id="3314392at2"/>
<organism evidence="2 3">
    <name type="scientific">Planococcus versutus</name>
    <dbReference type="NCBI Taxonomy" id="1302659"/>
    <lineage>
        <taxon>Bacteria</taxon>
        <taxon>Bacillati</taxon>
        <taxon>Bacillota</taxon>
        <taxon>Bacilli</taxon>
        <taxon>Bacillales</taxon>
        <taxon>Caryophanaceae</taxon>
        <taxon>Planococcus</taxon>
    </lineage>
</organism>
<keyword evidence="1" id="KW-0812">Transmembrane</keyword>
<accession>A0A1B1RZB4</accession>
<gene>
    <name evidence="2" type="ORF">I858_004365</name>
</gene>
<evidence type="ECO:0000313" key="2">
    <source>
        <dbReference type="EMBL" id="ANU26265.1"/>
    </source>
</evidence>
<dbReference type="GO" id="GO:1902604">
    <property type="term" value="P:p-aminobenzoyl-glutamate transmembrane transport"/>
    <property type="evidence" value="ECO:0007669"/>
    <property type="project" value="InterPro"/>
</dbReference>
<reference evidence="2" key="1">
    <citation type="submission" date="2016-10" db="EMBL/GenBank/DDBJ databases">
        <authorList>
            <person name="See-Too W.S."/>
        </authorList>
    </citation>
    <scope>NUCLEOTIDE SEQUENCE</scope>
    <source>
        <strain evidence="2">L10.15</strain>
    </source>
</reference>